<organism evidence="7 8">
    <name type="scientific">Candidatus Thiodiazotropha endolucinida</name>
    <dbReference type="NCBI Taxonomy" id="1655433"/>
    <lineage>
        <taxon>Bacteria</taxon>
        <taxon>Pseudomonadati</taxon>
        <taxon>Pseudomonadota</taxon>
        <taxon>Gammaproteobacteria</taxon>
        <taxon>Chromatiales</taxon>
        <taxon>Sedimenticolaceae</taxon>
        <taxon>Candidatus Thiodiazotropha</taxon>
    </lineage>
</organism>
<dbReference type="InterPro" id="IPR013656">
    <property type="entry name" value="PAS_4"/>
</dbReference>
<dbReference type="InterPro" id="IPR036097">
    <property type="entry name" value="HisK_dim/P_sf"/>
</dbReference>
<name>A0A7Z0VQY4_9GAMM</name>
<feature type="coiled-coil region" evidence="4">
    <location>
        <begin position="46"/>
        <end position="73"/>
    </location>
</feature>
<protein>
    <recommendedName>
        <fullName evidence="2">histidine kinase</fullName>
        <ecNumber evidence="2">2.7.13.3</ecNumber>
    </recommendedName>
</protein>
<dbReference type="InterPro" id="IPR003594">
    <property type="entry name" value="HATPase_dom"/>
</dbReference>
<keyword evidence="7" id="KW-0418">Kinase</keyword>
<dbReference type="SUPFAM" id="SSF47384">
    <property type="entry name" value="Homodimeric domain of signal transducing histidine kinase"/>
    <property type="match status" value="1"/>
</dbReference>
<dbReference type="InterPro" id="IPR004358">
    <property type="entry name" value="Sig_transdc_His_kin-like_C"/>
</dbReference>
<keyword evidence="8" id="KW-1185">Reference proteome</keyword>
<keyword evidence="4" id="KW-0175">Coiled coil</keyword>
<evidence type="ECO:0000256" key="3">
    <source>
        <dbReference type="ARBA" id="ARBA00022553"/>
    </source>
</evidence>
<evidence type="ECO:0000259" key="6">
    <source>
        <dbReference type="PROSITE" id="PS50112"/>
    </source>
</evidence>
<dbReference type="InterPro" id="IPR036890">
    <property type="entry name" value="HATPase_C_sf"/>
</dbReference>
<dbReference type="InterPro" id="IPR000014">
    <property type="entry name" value="PAS"/>
</dbReference>
<dbReference type="RefSeq" id="WP_083220480.1">
    <property type="nucleotide sequence ID" value="NZ_MARB01000001.1"/>
</dbReference>
<comment type="catalytic activity">
    <reaction evidence="1">
        <text>ATP + protein L-histidine = ADP + protein N-phospho-L-histidine.</text>
        <dbReference type="EC" id="2.7.13.3"/>
    </reaction>
</comment>
<dbReference type="PANTHER" id="PTHR43065">
    <property type="entry name" value="SENSOR HISTIDINE KINASE"/>
    <property type="match status" value="1"/>
</dbReference>
<dbReference type="SUPFAM" id="SSF55874">
    <property type="entry name" value="ATPase domain of HSP90 chaperone/DNA topoisomerase II/histidine kinase"/>
    <property type="match status" value="1"/>
</dbReference>
<sequence length="456" mass="51368">MVETKTRLKNSLIDKVVMDESLQLNETTESAWIDVIQKMDKVYADLVHYQVELEQKNAELEEAQQFIRSVLESMREVLIVCDTGGRILQVNQALEDLTGRLERELLNCPFNELFGLESQPLVEHFSEKLGNDDVVDCEVNLLTQGGGFMPLAMNCSSRYDIKGKLLGMVLIGRPVGELRRAYEALNKAHIDLKQTQEHLVHSEKMASLGRLVAGVAHELNNPISVVFGNMHALKRYGERINNYIADVNKHLDPDLHRELREKYRIDKIESDMGPLIEGTMEGAERISNIVLDLRRYSGIQKEQPEPFELKHVVMTATEWVIKASREKPEVRYELLDSCVIRGRQGQVHQILINLIQNAIDVMERQAEKLITIGCDRDDKDVRIRIHDSGPGVAEGDMNKLFDPFYTTKEVGKGTGLGLYISYGLARDMGGDLSAENSVDGGAIFTLTLPLKVKADG</sequence>
<keyword evidence="3" id="KW-0597">Phosphoprotein</keyword>
<dbReference type="Pfam" id="PF02518">
    <property type="entry name" value="HATPase_c"/>
    <property type="match status" value="1"/>
</dbReference>
<evidence type="ECO:0000259" key="5">
    <source>
        <dbReference type="PROSITE" id="PS50109"/>
    </source>
</evidence>
<dbReference type="AlphaFoldDB" id="A0A7Z0VQY4"/>
<evidence type="ECO:0000313" key="7">
    <source>
        <dbReference type="EMBL" id="ODJ89716.1"/>
    </source>
</evidence>
<keyword evidence="7" id="KW-0808">Transferase</keyword>
<comment type="caution">
    <text evidence="7">The sequence shown here is derived from an EMBL/GenBank/DDBJ whole genome shotgun (WGS) entry which is preliminary data.</text>
</comment>
<dbReference type="PROSITE" id="PS50109">
    <property type="entry name" value="HIS_KIN"/>
    <property type="match status" value="1"/>
</dbReference>
<dbReference type="EC" id="2.7.13.3" evidence="2"/>
<evidence type="ECO:0000256" key="1">
    <source>
        <dbReference type="ARBA" id="ARBA00000085"/>
    </source>
</evidence>
<dbReference type="CDD" id="cd00130">
    <property type="entry name" value="PAS"/>
    <property type="match status" value="1"/>
</dbReference>
<evidence type="ECO:0000256" key="4">
    <source>
        <dbReference type="SAM" id="Coils"/>
    </source>
</evidence>
<dbReference type="InterPro" id="IPR035965">
    <property type="entry name" value="PAS-like_dom_sf"/>
</dbReference>
<dbReference type="Gene3D" id="3.30.450.20">
    <property type="entry name" value="PAS domain"/>
    <property type="match status" value="1"/>
</dbReference>
<dbReference type="NCBIfam" id="TIGR00229">
    <property type="entry name" value="sensory_box"/>
    <property type="match status" value="1"/>
</dbReference>
<feature type="domain" description="Histidine kinase" evidence="5">
    <location>
        <begin position="214"/>
        <end position="452"/>
    </location>
</feature>
<dbReference type="PRINTS" id="PR00344">
    <property type="entry name" value="BCTRLSENSOR"/>
</dbReference>
<dbReference type="GO" id="GO:0000155">
    <property type="term" value="F:phosphorelay sensor kinase activity"/>
    <property type="evidence" value="ECO:0007669"/>
    <property type="project" value="InterPro"/>
</dbReference>
<dbReference type="PROSITE" id="PS50112">
    <property type="entry name" value="PAS"/>
    <property type="match status" value="1"/>
</dbReference>
<dbReference type="InterPro" id="IPR003661">
    <property type="entry name" value="HisK_dim/P_dom"/>
</dbReference>
<dbReference type="PANTHER" id="PTHR43065:SF42">
    <property type="entry name" value="TWO-COMPONENT SENSOR PPRA"/>
    <property type="match status" value="1"/>
</dbReference>
<dbReference type="InterPro" id="IPR005467">
    <property type="entry name" value="His_kinase_dom"/>
</dbReference>
<dbReference type="Gene3D" id="3.30.565.10">
    <property type="entry name" value="Histidine kinase-like ATPase, C-terminal domain"/>
    <property type="match status" value="1"/>
</dbReference>
<feature type="domain" description="PAS" evidence="6">
    <location>
        <begin position="63"/>
        <end position="107"/>
    </location>
</feature>
<dbReference type="SMART" id="SM00387">
    <property type="entry name" value="HATPase_c"/>
    <property type="match status" value="1"/>
</dbReference>
<dbReference type="CDD" id="cd00082">
    <property type="entry name" value="HisKA"/>
    <property type="match status" value="1"/>
</dbReference>
<proteinExistence type="predicted"/>
<gene>
    <name evidence="7" type="primary">tmoS_1</name>
    <name evidence="7" type="ORF">CODIS_02760</name>
</gene>
<dbReference type="SMART" id="SM00388">
    <property type="entry name" value="HisKA"/>
    <property type="match status" value="1"/>
</dbReference>
<dbReference type="SMART" id="SM00091">
    <property type="entry name" value="PAS"/>
    <property type="match status" value="1"/>
</dbReference>
<reference evidence="7 8" key="1">
    <citation type="submission" date="2016-06" db="EMBL/GenBank/DDBJ databases">
        <title>Genome sequence of endosymbiont of Candidatus Endolucinida thiodiazotropha.</title>
        <authorList>
            <person name="Poehlein A."/>
            <person name="Koenig S."/>
            <person name="Heiden S.E."/>
            <person name="Thuermer A."/>
            <person name="Voget S."/>
            <person name="Daniel R."/>
            <person name="Markert S."/>
            <person name="Gros O."/>
            <person name="Schweder T."/>
        </authorList>
    </citation>
    <scope>NUCLEOTIDE SEQUENCE [LARGE SCALE GENOMIC DNA]</scope>
    <source>
        <strain evidence="7 8">COS</strain>
    </source>
</reference>
<dbReference type="Proteomes" id="UP000094769">
    <property type="component" value="Unassembled WGS sequence"/>
</dbReference>
<evidence type="ECO:0000256" key="2">
    <source>
        <dbReference type="ARBA" id="ARBA00012438"/>
    </source>
</evidence>
<dbReference type="OrthoDB" id="7052769at2"/>
<accession>A0A7Z0VQY4</accession>
<dbReference type="EMBL" id="MARB01000001">
    <property type="protein sequence ID" value="ODJ89716.1"/>
    <property type="molecule type" value="Genomic_DNA"/>
</dbReference>
<evidence type="ECO:0000313" key="8">
    <source>
        <dbReference type="Proteomes" id="UP000094769"/>
    </source>
</evidence>
<dbReference type="Pfam" id="PF08448">
    <property type="entry name" value="PAS_4"/>
    <property type="match status" value="1"/>
</dbReference>
<dbReference type="Gene3D" id="1.10.287.130">
    <property type="match status" value="1"/>
</dbReference>
<dbReference type="SUPFAM" id="SSF55785">
    <property type="entry name" value="PYP-like sensor domain (PAS domain)"/>
    <property type="match status" value="1"/>
</dbReference>